<keyword evidence="4" id="KW-0472">Membrane</keyword>
<feature type="domain" description="Bacterial transcriptional activator" evidence="5">
    <location>
        <begin position="83"/>
        <end position="219"/>
    </location>
</feature>
<dbReference type="GO" id="GO:0003677">
    <property type="term" value="F:DNA binding"/>
    <property type="evidence" value="ECO:0007669"/>
    <property type="project" value="TreeGrafter"/>
</dbReference>
<evidence type="ECO:0000259" key="5">
    <source>
        <dbReference type="SMART" id="SM01043"/>
    </source>
</evidence>
<dbReference type="AlphaFoldDB" id="A0A499V3E3"/>
<dbReference type="Gene3D" id="1.25.40.10">
    <property type="entry name" value="Tetratricopeptide repeat domain"/>
    <property type="match status" value="2"/>
</dbReference>
<evidence type="ECO:0000256" key="4">
    <source>
        <dbReference type="SAM" id="Phobius"/>
    </source>
</evidence>
<dbReference type="InterPro" id="IPR005158">
    <property type="entry name" value="BTAD"/>
</dbReference>
<dbReference type="SMART" id="SM01043">
    <property type="entry name" value="BTAD"/>
    <property type="match status" value="1"/>
</dbReference>
<organism evidence="6 7">
    <name type="scientific">Streptomyces antimycoticus</name>
    <dbReference type="NCBI Taxonomy" id="68175"/>
    <lineage>
        <taxon>Bacteria</taxon>
        <taxon>Bacillati</taxon>
        <taxon>Actinomycetota</taxon>
        <taxon>Actinomycetes</taxon>
        <taxon>Kitasatosporales</taxon>
        <taxon>Streptomycetaceae</taxon>
        <taxon>Streptomyces</taxon>
        <taxon>Streptomyces violaceusniger group</taxon>
    </lineage>
</organism>
<dbReference type="Pfam" id="PF03704">
    <property type="entry name" value="BTAD"/>
    <property type="match status" value="2"/>
</dbReference>
<accession>A0A499V3E3</accession>
<evidence type="ECO:0000313" key="6">
    <source>
        <dbReference type="EMBL" id="BBJ47350.1"/>
    </source>
</evidence>
<gene>
    <name evidence="6" type="ORF">SSPO_100680</name>
</gene>
<evidence type="ECO:0000256" key="2">
    <source>
        <dbReference type="ARBA" id="ARBA00023015"/>
    </source>
</evidence>
<name>A0A499V3E3_9ACTN</name>
<keyword evidence="1" id="KW-0902">Two-component regulatory system</keyword>
<reference evidence="6 7" key="1">
    <citation type="journal article" date="2020" name="Int. J. Syst. Evol. Microbiol.">
        <title>Reclassification of Streptomyces castelarensis and Streptomyces sporoclivatus as later heterotypic synonyms of Streptomyces antimycoticus.</title>
        <authorList>
            <person name="Komaki H."/>
            <person name="Tamura T."/>
        </authorList>
    </citation>
    <scope>NUCLEOTIDE SEQUENCE [LARGE SCALE GENOMIC DNA]</scope>
    <source>
        <strain evidence="6 7">NBRC 100767</strain>
    </source>
</reference>
<protein>
    <recommendedName>
        <fullName evidence="5">Bacterial transcriptional activator domain-containing protein</fullName>
    </recommendedName>
</protein>
<sequence length="221" mass="23055">MDVAELSPLAVFALIATVTPGGATTLATASGAHFGFRRSVPLMAGIAVGLAAMAVAAAAGLGGVVLAVPWLQVVILAVEPERVDVHLMRALARQGRTASGEGDHRGAGQLHRRAAELRNGEALGSVGGDWAARSRAGLHQEHLGLPAELYEANCTPVGTRRSSPNWRGWWPAIGWTSAWPPSTSSPSAAVGAPADALTHYERTREQLAEELGTDPGPWLRE</sequence>
<dbReference type="InterPro" id="IPR051677">
    <property type="entry name" value="AfsR-DnrI-RedD_regulator"/>
</dbReference>
<dbReference type="GO" id="GO:0006355">
    <property type="term" value="P:regulation of DNA-templated transcription"/>
    <property type="evidence" value="ECO:0007669"/>
    <property type="project" value="TreeGrafter"/>
</dbReference>
<evidence type="ECO:0000313" key="7">
    <source>
        <dbReference type="Proteomes" id="UP000463951"/>
    </source>
</evidence>
<dbReference type="PANTHER" id="PTHR35807:SF1">
    <property type="entry name" value="TRANSCRIPTIONAL REGULATOR REDD"/>
    <property type="match status" value="1"/>
</dbReference>
<dbReference type="GO" id="GO:0000160">
    <property type="term" value="P:phosphorelay signal transduction system"/>
    <property type="evidence" value="ECO:0007669"/>
    <property type="project" value="UniProtKB-KW"/>
</dbReference>
<dbReference type="EMBL" id="AP019620">
    <property type="protein sequence ID" value="BBJ47350.1"/>
    <property type="molecule type" value="Genomic_DNA"/>
</dbReference>
<feature type="transmembrane region" description="Helical" evidence="4">
    <location>
        <begin position="45"/>
        <end position="78"/>
    </location>
</feature>
<dbReference type="SUPFAM" id="SSF48452">
    <property type="entry name" value="TPR-like"/>
    <property type="match status" value="2"/>
</dbReference>
<keyword evidence="4" id="KW-1133">Transmembrane helix</keyword>
<evidence type="ECO:0000256" key="1">
    <source>
        <dbReference type="ARBA" id="ARBA00023012"/>
    </source>
</evidence>
<keyword evidence="4" id="KW-0812">Transmembrane</keyword>
<keyword evidence="2" id="KW-0805">Transcription regulation</keyword>
<keyword evidence="3" id="KW-0804">Transcription</keyword>
<dbReference type="PANTHER" id="PTHR35807">
    <property type="entry name" value="TRANSCRIPTIONAL REGULATOR REDD-RELATED"/>
    <property type="match status" value="1"/>
</dbReference>
<evidence type="ECO:0000256" key="3">
    <source>
        <dbReference type="ARBA" id="ARBA00023163"/>
    </source>
</evidence>
<dbReference type="Proteomes" id="UP000463951">
    <property type="component" value="Chromosome"/>
</dbReference>
<dbReference type="InterPro" id="IPR011990">
    <property type="entry name" value="TPR-like_helical_dom_sf"/>
</dbReference>
<proteinExistence type="predicted"/>